<dbReference type="AlphaFoldDB" id="A0A7R9M3V7"/>
<dbReference type="GO" id="GO:0005739">
    <property type="term" value="C:mitochondrion"/>
    <property type="evidence" value="ECO:0007669"/>
    <property type="project" value="TreeGrafter"/>
</dbReference>
<evidence type="ECO:0000256" key="3">
    <source>
        <dbReference type="ARBA" id="ARBA00039517"/>
    </source>
</evidence>
<dbReference type="InterPro" id="IPR015590">
    <property type="entry name" value="Aldehyde_DH_dom"/>
</dbReference>
<evidence type="ECO:0000259" key="7">
    <source>
        <dbReference type="Pfam" id="PF00171"/>
    </source>
</evidence>
<dbReference type="Proteomes" id="UP000728032">
    <property type="component" value="Unassembled WGS sequence"/>
</dbReference>
<sequence length="107" mass="12162">MHFLSKLAINSGIYPRVQHMRYLSSNVRTTKLFINGKFVDSKTNDWIELKNPATNEVVTRVPKSTDAEMEAAVNAADNAFKTWSKTSSCHHFIGCLNTSHHLIRSKR</sequence>
<dbReference type="GO" id="GO:0004491">
    <property type="term" value="F:methylmalonate-semialdehyde dehydrogenase (acylating, NAD) activity"/>
    <property type="evidence" value="ECO:0007669"/>
    <property type="project" value="UniProtKB-EC"/>
</dbReference>
<gene>
    <name evidence="8" type="ORF">ONB1V03_LOCUS9723</name>
</gene>
<reference evidence="8" key="1">
    <citation type="submission" date="2020-11" db="EMBL/GenBank/DDBJ databases">
        <authorList>
            <person name="Tran Van P."/>
        </authorList>
    </citation>
    <scope>NUCLEOTIDE SEQUENCE</scope>
</reference>
<evidence type="ECO:0000256" key="4">
    <source>
        <dbReference type="ARBA" id="ARBA00042419"/>
    </source>
</evidence>
<keyword evidence="9" id="KW-1185">Reference proteome</keyword>
<dbReference type="InterPro" id="IPR016161">
    <property type="entry name" value="Ald_DH/histidinol_DH"/>
</dbReference>
<dbReference type="InterPro" id="IPR010061">
    <property type="entry name" value="MeMal-semiAld_DH"/>
</dbReference>
<dbReference type="PANTHER" id="PTHR43866">
    <property type="entry name" value="MALONATE-SEMIALDEHYDE DEHYDROGENASE"/>
    <property type="match status" value="1"/>
</dbReference>
<feature type="domain" description="Aldehyde dehydrogenase" evidence="7">
    <location>
        <begin position="38"/>
        <end position="88"/>
    </location>
</feature>
<dbReference type="GO" id="GO:0006210">
    <property type="term" value="P:thymine catabolic process"/>
    <property type="evidence" value="ECO:0007669"/>
    <property type="project" value="TreeGrafter"/>
</dbReference>
<evidence type="ECO:0000256" key="2">
    <source>
        <dbReference type="ARBA" id="ARBA00037458"/>
    </source>
</evidence>
<dbReference type="EMBL" id="CAJPVJ010006220">
    <property type="protein sequence ID" value="CAG2170252.1"/>
    <property type="molecule type" value="Genomic_DNA"/>
</dbReference>
<organism evidence="8">
    <name type="scientific">Oppiella nova</name>
    <dbReference type="NCBI Taxonomy" id="334625"/>
    <lineage>
        <taxon>Eukaryota</taxon>
        <taxon>Metazoa</taxon>
        <taxon>Ecdysozoa</taxon>
        <taxon>Arthropoda</taxon>
        <taxon>Chelicerata</taxon>
        <taxon>Arachnida</taxon>
        <taxon>Acari</taxon>
        <taxon>Acariformes</taxon>
        <taxon>Sarcoptiformes</taxon>
        <taxon>Oribatida</taxon>
        <taxon>Brachypylina</taxon>
        <taxon>Oppioidea</taxon>
        <taxon>Oppiidae</taxon>
        <taxon>Oppiella</taxon>
    </lineage>
</organism>
<name>A0A7R9M3V7_9ACAR</name>
<dbReference type="EMBL" id="OC921045">
    <property type="protein sequence ID" value="CAD7653065.1"/>
    <property type="molecule type" value="Genomic_DNA"/>
</dbReference>
<dbReference type="SUPFAM" id="SSF53720">
    <property type="entry name" value="ALDH-like"/>
    <property type="match status" value="1"/>
</dbReference>
<comment type="function">
    <text evidence="2">Probable malonate and methylmalonate semialdehyde dehydrogenase involved in the catabolism of valine, thymine, and compounds catabolized by way of beta-alanine, including uracil and cytidine.</text>
</comment>
<dbReference type="GO" id="GO:0006574">
    <property type="term" value="P:L-valine catabolic process"/>
    <property type="evidence" value="ECO:0007669"/>
    <property type="project" value="TreeGrafter"/>
</dbReference>
<evidence type="ECO:0000256" key="1">
    <source>
        <dbReference type="ARBA" id="ARBA00009986"/>
    </source>
</evidence>
<dbReference type="Pfam" id="PF00171">
    <property type="entry name" value="Aldedh"/>
    <property type="match status" value="1"/>
</dbReference>
<dbReference type="OrthoDB" id="310895at2759"/>
<comment type="catalytic activity">
    <reaction evidence="6">
        <text>3-oxopropanoate + NAD(+) + CoA + H2O = hydrogencarbonate + acetyl-CoA + NADH + H(+)</text>
        <dbReference type="Rhea" id="RHEA:76615"/>
        <dbReference type="ChEBI" id="CHEBI:15377"/>
        <dbReference type="ChEBI" id="CHEBI:15378"/>
        <dbReference type="ChEBI" id="CHEBI:17544"/>
        <dbReference type="ChEBI" id="CHEBI:33190"/>
        <dbReference type="ChEBI" id="CHEBI:57287"/>
        <dbReference type="ChEBI" id="CHEBI:57288"/>
        <dbReference type="ChEBI" id="CHEBI:57540"/>
        <dbReference type="ChEBI" id="CHEBI:57945"/>
        <dbReference type="EC" id="1.2.1.27"/>
    </reaction>
    <physiologicalReaction direction="left-to-right" evidence="6">
        <dbReference type="Rhea" id="RHEA:76616"/>
    </physiologicalReaction>
</comment>
<evidence type="ECO:0000313" key="9">
    <source>
        <dbReference type="Proteomes" id="UP000728032"/>
    </source>
</evidence>
<evidence type="ECO:0000256" key="5">
    <source>
        <dbReference type="ARBA" id="ARBA00047644"/>
    </source>
</evidence>
<evidence type="ECO:0000256" key="6">
    <source>
        <dbReference type="ARBA" id="ARBA00048821"/>
    </source>
</evidence>
<protein>
    <recommendedName>
        <fullName evidence="3">Probable methylmalonate-semialdehyde/malonate-semialdehyde dehydrogenase [acylating], mitochondrial</fullName>
    </recommendedName>
    <alternativeName>
        <fullName evidence="4">Malonate-semialdehyde dehydrogenase [acylating]</fullName>
    </alternativeName>
</protein>
<dbReference type="Gene3D" id="3.40.605.10">
    <property type="entry name" value="Aldehyde Dehydrogenase, Chain A, domain 1"/>
    <property type="match status" value="1"/>
</dbReference>
<comment type="similarity">
    <text evidence="1">Belongs to the aldehyde dehydrogenase family.</text>
</comment>
<accession>A0A7R9M3V7</accession>
<dbReference type="InterPro" id="IPR016162">
    <property type="entry name" value="Ald_DH_N"/>
</dbReference>
<dbReference type="PANTHER" id="PTHR43866:SF3">
    <property type="entry name" value="METHYLMALONATE-SEMIALDEHYDE DEHYDROGENASE [ACYLATING], MITOCHONDRIAL"/>
    <property type="match status" value="1"/>
</dbReference>
<comment type="catalytic activity">
    <reaction evidence="5">
        <text>2-methyl-3-oxopropanoate + NAD(+) + CoA + H2O = propanoyl-CoA + hydrogencarbonate + NADH + H(+)</text>
        <dbReference type="Rhea" id="RHEA:20804"/>
        <dbReference type="ChEBI" id="CHEBI:15377"/>
        <dbReference type="ChEBI" id="CHEBI:15378"/>
        <dbReference type="ChEBI" id="CHEBI:17544"/>
        <dbReference type="ChEBI" id="CHEBI:57287"/>
        <dbReference type="ChEBI" id="CHEBI:57392"/>
        <dbReference type="ChEBI" id="CHEBI:57540"/>
        <dbReference type="ChEBI" id="CHEBI:57700"/>
        <dbReference type="ChEBI" id="CHEBI:57945"/>
        <dbReference type="EC" id="1.2.1.27"/>
    </reaction>
    <physiologicalReaction direction="left-to-right" evidence="5">
        <dbReference type="Rhea" id="RHEA:20805"/>
    </physiologicalReaction>
</comment>
<proteinExistence type="inferred from homology"/>
<evidence type="ECO:0000313" key="8">
    <source>
        <dbReference type="EMBL" id="CAD7653065.1"/>
    </source>
</evidence>